<evidence type="ECO:0000259" key="3">
    <source>
        <dbReference type="PROSITE" id="PS51898"/>
    </source>
</evidence>
<dbReference type="PANTHER" id="PTHR46963">
    <property type="entry name" value="SIMILAR TO RIKEN CDNA E130308A19"/>
    <property type="match status" value="1"/>
</dbReference>
<keyword evidence="5" id="KW-1185">Reference proteome</keyword>
<dbReference type="InterPro" id="IPR011010">
    <property type="entry name" value="DNA_brk_join_enz"/>
</dbReference>
<dbReference type="InterPro" id="IPR042838">
    <property type="entry name" value="KIAA1958"/>
</dbReference>
<dbReference type="Gene3D" id="1.10.443.10">
    <property type="entry name" value="Intergrase catalytic core"/>
    <property type="match status" value="1"/>
</dbReference>
<dbReference type="SUPFAM" id="SSF56349">
    <property type="entry name" value="DNA breaking-rejoining enzymes"/>
    <property type="match status" value="1"/>
</dbReference>
<proteinExistence type="predicted"/>
<organism evidence="4 5">
    <name type="scientific">Mya arenaria</name>
    <name type="common">Soft-shell clam</name>
    <dbReference type="NCBI Taxonomy" id="6604"/>
    <lineage>
        <taxon>Eukaryota</taxon>
        <taxon>Metazoa</taxon>
        <taxon>Spiralia</taxon>
        <taxon>Lophotrochozoa</taxon>
        <taxon>Mollusca</taxon>
        <taxon>Bivalvia</taxon>
        <taxon>Autobranchia</taxon>
        <taxon>Heteroconchia</taxon>
        <taxon>Euheterodonta</taxon>
        <taxon>Imparidentia</taxon>
        <taxon>Neoheterodontei</taxon>
        <taxon>Myida</taxon>
        <taxon>Myoidea</taxon>
        <taxon>Myidae</taxon>
        <taxon>Mya</taxon>
    </lineage>
</organism>
<dbReference type="PROSITE" id="PS51898">
    <property type="entry name" value="TYR_RECOMBINASE"/>
    <property type="match status" value="1"/>
</dbReference>
<dbReference type="Proteomes" id="UP001164746">
    <property type="component" value="Chromosome 6"/>
</dbReference>
<name>A0ABY7EHN3_MYAAR</name>
<dbReference type="EMBL" id="CP111017">
    <property type="protein sequence ID" value="WAR09390.1"/>
    <property type="molecule type" value="Genomic_DNA"/>
</dbReference>
<evidence type="ECO:0000256" key="2">
    <source>
        <dbReference type="SAM" id="MobiDB-lite"/>
    </source>
</evidence>
<dbReference type="InterPro" id="IPR002104">
    <property type="entry name" value="Integrase_catalytic"/>
</dbReference>
<evidence type="ECO:0000256" key="1">
    <source>
        <dbReference type="ARBA" id="ARBA00023172"/>
    </source>
</evidence>
<feature type="domain" description="Tyr recombinase" evidence="3">
    <location>
        <begin position="1"/>
        <end position="155"/>
    </location>
</feature>
<dbReference type="PANTHER" id="PTHR46963:SF2">
    <property type="match status" value="1"/>
</dbReference>
<dbReference type="InterPro" id="IPR013762">
    <property type="entry name" value="Integrase-like_cat_sf"/>
</dbReference>
<evidence type="ECO:0000313" key="5">
    <source>
        <dbReference type="Proteomes" id="UP001164746"/>
    </source>
</evidence>
<feature type="compositionally biased region" description="Basic and acidic residues" evidence="2">
    <location>
        <begin position="22"/>
        <end position="40"/>
    </location>
</feature>
<accession>A0ABY7EHN3</accession>
<sequence length="155" mass="17880">MLRWGDLELKADVMGKEYLEYSERNTKTRTDEKSSSDQRAFRPKQYAHVNPKNCPVEANKEFKKNDAQIMCAILNLLSIRRSTTTEKITRNKKEPVGENTFRGIMKNMAEKDELPGRKTNHSARKTTCTRLLLHGVAPTTIRQLTGHKNLQSELY</sequence>
<dbReference type="Pfam" id="PF00589">
    <property type="entry name" value="Phage_integrase"/>
    <property type="match status" value="1"/>
</dbReference>
<feature type="region of interest" description="Disordered" evidence="2">
    <location>
        <begin position="22"/>
        <end position="41"/>
    </location>
</feature>
<keyword evidence="1" id="KW-0233">DNA recombination</keyword>
<protein>
    <recommendedName>
        <fullName evidence="3">Tyr recombinase domain-containing protein</fullName>
    </recommendedName>
</protein>
<gene>
    <name evidence="4" type="ORF">MAR_019348</name>
</gene>
<evidence type="ECO:0000313" key="4">
    <source>
        <dbReference type="EMBL" id="WAR09390.1"/>
    </source>
</evidence>
<reference evidence="4" key="1">
    <citation type="submission" date="2022-11" db="EMBL/GenBank/DDBJ databases">
        <title>Centuries of genome instability and evolution in soft-shell clam transmissible cancer (bioRxiv).</title>
        <authorList>
            <person name="Hart S.F.M."/>
            <person name="Yonemitsu M.A."/>
            <person name="Giersch R.M."/>
            <person name="Beal B.F."/>
            <person name="Arriagada G."/>
            <person name="Davis B.W."/>
            <person name="Ostrander E.A."/>
            <person name="Goff S.P."/>
            <person name="Metzger M.J."/>
        </authorList>
    </citation>
    <scope>NUCLEOTIDE SEQUENCE</scope>
    <source>
        <strain evidence="4">MELC-2E11</strain>
        <tissue evidence="4">Siphon/mantle</tissue>
    </source>
</reference>